<keyword evidence="1" id="KW-1133">Transmembrane helix</keyword>
<feature type="domain" description="DUF6534" evidence="2">
    <location>
        <begin position="173"/>
        <end position="258"/>
    </location>
</feature>
<feature type="transmembrane region" description="Helical" evidence="1">
    <location>
        <begin position="125"/>
        <end position="146"/>
    </location>
</feature>
<evidence type="ECO:0000313" key="3">
    <source>
        <dbReference type="EMBL" id="KAJ7354349.1"/>
    </source>
</evidence>
<dbReference type="PANTHER" id="PTHR40465:SF1">
    <property type="entry name" value="DUF6534 DOMAIN-CONTAINING PROTEIN"/>
    <property type="match status" value="1"/>
</dbReference>
<feature type="transmembrane region" description="Helical" evidence="1">
    <location>
        <begin position="54"/>
        <end position="73"/>
    </location>
</feature>
<feature type="transmembrane region" description="Helical" evidence="1">
    <location>
        <begin position="166"/>
        <end position="188"/>
    </location>
</feature>
<feature type="transmembrane region" description="Helical" evidence="1">
    <location>
        <begin position="242"/>
        <end position="262"/>
    </location>
</feature>
<sequence>MAPVSTLPPDFEIVQLAGPILLAYLADWALFATLTFQLYLYYLAFPNDRLFNKCLVYGVYSIQLVQIILSTVDAFRMFGSGYGDVSALTQVDFAWFTVPFTIALVAFIVQSFYAFRIFVLSKSRIIPAFIVAASMAVSVSGFINAGLIFKAGNLTRVTGRSIETTFAVALSGSALIDIIIAVSMTYYLMKNDTGFRRTHALISRLIRLTIETGSLTALIALTTLILFFVFPDKVYYTALDNIMPMMYANTMFAVLNSRFNIVGDRSTETSSMDLISFPTHLQNIGTMSGATAHRGPVISVDREAFSDRDLSLNSPVEMKAIHISHS</sequence>
<dbReference type="Proteomes" id="UP001218218">
    <property type="component" value="Unassembled WGS sequence"/>
</dbReference>
<dbReference type="Pfam" id="PF20152">
    <property type="entry name" value="DUF6534"/>
    <property type="match status" value="1"/>
</dbReference>
<accession>A0AAD7ABL1</accession>
<gene>
    <name evidence="3" type="ORF">DFH08DRAFT_1077084</name>
</gene>
<feature type="transmembrane region" description="Helical" evidence="1">
    <location>
        <begin position="208"/>
        <end position="230"/>
    </location>
</feature>
<feature type="transmembrane region" description="Helical" evidence="1">
    <location>
        <begin position="20"/>
        <end position="42"/>
    </location>
</feature>
<name>A0AAD7ABL1_9AGAR</name>
<evidence type="ECO:0000313" key="4">
    <source>
        <dbReference type="Proteomes" id="UP001218218"/>
    </source>
</evidence>
<reference evidence="3" key="1">
    <citation type="submission" date="2023-03" db="EMBL/GenBank/DDBJ databases">
        <title>Massive genome expansion in bonnet fungi (Mycena s.s.) driven by repeated elements and novel gene families across ecological guilds.</title>
        <authorList>
            <consortium name="Lawrence Berkeley National Laboratory"/>
            <person name="Harder C.B."/>
            <person name="Miyauchi S."/>
            <person name="Viragh M."/>
            <person name="Kuo A."/>
            <person name="Thoen E."/>
            <person name="Andreopoulos B."/>
            <person name="Lu D."/>
            <person name="Skrede I."/>
            <person name="Drula E."/>
            <person name="Henrissat B."/>
            <person name="Morin E."/>
            <person name="Kohler A."/>
            <person name="Barry K."/>
            <person name="LaButti K."/>
            <person name="Morin E."/>
            <person name="Salamov A."/>
            <person name="Lipzen A."/>
            <person name="Mereny Z."/>
            <person name="Hegedus B."/>
            <person name="Baldrian P."/>
            <person name="Stursova M."/>
            <person name="Weitz H."/>
            <person name="Taylor A."/>
            <person name="Grigoriev I.V."/>
            <person name="Nagy L.G."/>
            <person name="Martin F."/>
            <person name="Kauserud H."/>
        </authorList>
    </citation>
    <scope>NUCLEOTIDE SEQUENCE</scope>
    <source>
        <strain evidence="3">CBHHK002</strain>
    </source>
</reference>
<feature type="transmembrane region" description="Helical" evidence="1">
    <location>
        <begin position="93"/>
        <end position="113"/>
    </location>
</feature>
<keyword evidence="4" id="KW-1185">Reference proteome</keyword>
<dbReference type="InterPro" id="IPR045339">
    <property type="entry name" value="DUF6534"/>
</dbReference>
<evidence type="ECO:0000259" key="2">
    <source>
        <dbReference type="Pfam" id="PF20152"/>
    </source>
</evidence>
<dbReference type="AlphaFoldDB" id="A0AAD7ABL1"/>
<keyword evidence="1" id="KW-0472">Membrane</keyword>
<keyword evidence="1" id="KW-0812">Transmembrane</keyword>
<proteinExistence type="predicted"/>
<evidence type="ECO:0000256" key="1">
    <source>
        <dbReference type="SAM" id="Phobius"/>
    </source>
</evidence>
<comment type="caution">
    <text evidence="3">The sequence shown here is derived from an EMBL/GenBank/DDBJ whole genome shotgun (WGS) entry which is preliminary data.</text>
</comment>
<dbReference type="PANTHER" id="PTHR40465">
    <property type="entry name" value="CHROMOSOME 1, WHOLE GENOME SHOTGUN SEQUENCE"/>
    <property type="match status" value="1"/>
</dbReference>
<dbReference type="EMBL" id="JARIHO010000010">
    <property type="protein sequence ID" value="KAJ7354349.1"/>
    <property type="molecule type" value="Genomic_DNA"/>
</dbReference>
<protein>
    <recommendedName>
        <fullName evidence="2">DUF6534 domain-containing protein</fullName>
    </recommendedName>
</protein>
<organism evidence="3 4">
    <name type="scientific">Mycena albidolilacea</name>
    <dbReference type="NCBI Taxonomy" id="1033008"/>
    <lineage>
        <taxon>Eukaryota</taxon>
        <taxon>Fungi</taxon>
        <taxon>Dikarya</taxon>
        <taxon>Basidiomycota</taxon>
        <taxon>Agaricomycotina</taxon>
        <taxon>Agaricomycetes</taxon>
        <taxon>Agaricomycetidae</taxon>
        <taxon>Agaricales</taxon>
        <taxon>Marasmiineae</taxon>
        <taxon>Mycenaceae</taxon>
        <taxon>Mycena</taxon>
    </lineage>
</organism>